<feature type="domain" description="HTH merR-type" evidence="3">
    <location>
        <begin position="15"/>
        <end position="84"/>
    </location>
</feature>
<gene>
    <name evidence="4" type="ORF">METZ01_LOCUS329129</name>
</gene>
<dbReference type="Pfam" id="PF13411">
    <property type="entry name" value="MerR_1"/>
    <property type="match status" value="1"/>
</dbReference>
<protein>
    <recommendedName>
        <fullName evidence="3">HTH merR-type domain-containing protein</fullName>
    </recommendedName>
</protein>
<evidence type="ECO:0000256" key="1">
    <source>
        <dbReference type="ARBA" id="ARBA00023125"/>
    </source>
</evidence>
<dbReference type="GO" id="GO:0003700">
    <property type="term" value="F:DNA-binding transcription factor activity"/>
    <property type="evidence" value="ECO:0007669"/>
    <property type="project" value="InterPro"/>
</dbReference>
<evidence type="ECO:0000256" key="2">
    <source>
        <dbReference type="SAM" id="Coils"/>
    </source>
</evidence>
<keyword evidence="1" id="KW-0238">DNA-binding</keyword>
<reference evidence="4" key="1">
    <citation type="submission" date="2018-05" db="EMBL/GenBank/DDBJ databases">
        <authorList>
            <person name="Lanie J.A."/>
            <person name="Ng W.-L."/>
            <person name="Kazmierczak K.M."/>
            <person name="Andrzejewski T.M."/>
            <person name="Davidsen T.M."/>
            <person name="Wayne K.J."/>
            <person name="Tettelin H."/>
            <person name="Glass J.I."/>
            <person name="Rusch D."/>
            <person name="Podicherti R."/>
            <person name="Tsui H.-C.T."/>
            <person name="Winkler M.E."/>
        </authorList>
    </citation>
    <scope>NUCLEOTIDE SEQUENCE</scope>
</reference>
<evidence type="ECO:0000259" key="3">
    <source>
        <dbReference type="PROSITE" id="PS50937"/>
    </source>
</evidence>
<sequence length="111" mass="13031">MAAYWTQQRDSDEPCYVISVAARMVRVHSQTLRYYEREGLLEPARSRGNIRLYSQRDIETLIRIKTLTEELGLNLAGVQVVLRLMDRITHMENQINLLTEELVNLRQRTAQ</sequence>
<dbReference type="PANTHER" id="PTHR30204:SF58">
    <property type="entry name" value="HTH-TYPE TRANSCRIPTIONAL REGULATOR YFMP"/>
    <property type="match status" value="1"/>
</dbReference>
<proteinExistence type="predicted"/>
<dbReference type="InterPro" id="IPR009061">
    <property type="entry name" value="DNA-bd_dom_put_sf"/>
</dbReference>
<keyword evidence="2" id="KW-0175">Coiled coil</keyword>
<dbReference type="PROSITE" id="PS00552">
    <property type="entry name" value="HTH_MERR_1"/>
    <property type="match status" value="1"/>
</dbReference>
<dbReference type="PROSITE" id="PS50937">
    <property type="entry name" value="HTH_MERR_2"/>
    <property type="match status" value="1"/>
</dbReference>
<dbReference type="GO" id="GO:0003677">
    <property type="term" value="F:DNA binding"/>
    <property type="evidence" value="ECO:0007669"/>
    <property type="project" value="UniProtKB-KW"/>
</dbReference>
<dbReference type="InterPro" id="IPR000551">
    <property type="entry name" value="MerR-type_HTH_dom"/>
</dbReference>
<evidence type="ECO:0000313" key="4">
    <source>
        <dbReference type="EMBL" id="SVC76275.1"/>
    </source>
</evidence>
<name>A0A382PUE2_9ZZZZ</name>
<feature type="coiled-coil region" evidence="2">
    <location>
        <begin position="81"/>
        <end position="108"/>
    </location>
</feature>
<dbReference type="NCBIfam" id="NF047375">
    <property type="entry name" value="HeatShock_HspR"/>
    <property type="match status" value="1"/>
</dbReference>
<dbReference type="InterPro" id="IPR047057">
    <property type="entry name" value="MerR_fam"/>
</dbReference>
<dbReference type="EMBL" id="UINC01109442">
    <property type="protein sequence ID" value="SVC76275.1"/>
    <property type="molecule type" value="Genomic_DNA"/>
</dbReference>
<dbReference type="SMART" id="SM00422">
    <property type="entry name" value="HTH_MERR"/>
    <property type="match status" value="1"/>
</dbReference>
<accession>A0A382PUE2</accession>
<dbReference type="SUPFAM" id="SSF46955">
    <property type="entry name" value="Putative DNA-binding domain"/>
    <property type="match status" value="1"/>
</dbReference>
<dbReference type="Gene3D" id="1.10.1660.10">
    <property type="match status" value="1"/>
</dbReference>
<organism evidence="4">
    <name type="scientific">marine metagenome</name>
    <dbReference type="NCBI Taxonomy" id="408172"/>
    <lineage>
        <taxon>unclassified sequences</taxon>
        <taxon>metagenomes</taxon>
        <taxon>ecological metagenomes</taxon>
    </lineage>
</organism>
<dbReference type="AlphaFoldDB" id="A0A382PUE2"/>
<dbReference type="PANTHER" id="PTHR30204">
    <property type="entry name" value="REDOX-CYCLING DRUG-SENSING TRANSCRIPTIONAL ACTIVATOR SOXR"/>
    <property type="match status" value="1"/>
</dbReference>